<reference evidence="12" key="1">
    <citation type="submission" date="2020-10" db="EMBL/GenBank/DDBJ databases">
        <authorList>
            <person name="Gilroy R."/>
        </authorList>
    </citation>
    <scope>NUCLEOTIDE SEQUENCE</scope>
    <source>
        <strain evidence="12">8207</strain>
    </source>
</reference>
<evidence type="ECO:0000256" key="3">
    <source>
        <dbReference type="ARBA" id="ARBA00022679"/>
    </source>
</evidence>
<keyword evidence="9 10" id="KW-0472">Membrane</keyword>
<evidence type="ECO:0000256" key="4">
    <source>
        <dbReference type="ARBA" id="ARBA00022692"/>
    </source>
</evidence>
<dbReference type="InterPro" id="IPR014046">
    <property type="entry name" value="C-di-AMP_synthase"/>
</dbReference>
<dbReference type="GO" id="GO:0106408">
    <property type="term" value="F:diadenylate cyclase activity"/>
    <property type="evidence" value="ECO:0007669"/>
    <property type="project" value="UniProtKB-EC"/>
</dbReference>
<dbReference type="Pfam" id="PF02457">
    <property type="entry name" value="DAC"/>
    <property type="match status" value="1"/>
</dbReference>
<keyword evidence="4 10" id="KW-0812">Transmembrane</keyword>
<evidence type="ECO:0000256" key="9">
    <source>
        <dbReference type="ARBA" id="ARBA00023136"/>
    </source>
</evidence>
<organism evidence="12 13">
    <name type="scientific">Candidatus Enterousia avistercoris</name>
    <dbReference type="NCBI Taxonomy" id="2840788"/>
    <lineage>
        <taxon>Bacteria</taxon>
        <taxon>Pseudomonadati</taxon>
        <taxon>Pseudomonadota</taxon>
        <taxon>Alphaproteobacteria</taxon>
        <taxon>Candidatus Enterousia</taxon>
    </lineage>
</organism>
<evidence type="ECO:0000259" key="11">
    <source>
        <dbReference type="PROSITE" id="PS51794"/>
    </source>
</evidence>
<dbReference type="GO" id="GO:0005524">
    <property type="term" value="F:ATP binding"/>
    <property type="evidence" value="ECO:0007669"/>
    <property type="project" value="UniProtKB-UniRule"/>
</dbReference>
<dbReference type="HAMAP" id="MF_01499">
    <property type="entry name" value="DacA"/>
    <property type="match status" value="1"/>
</dbReference>
<keyword evidence="7 10" id="KW-0067">ATP-binding</keyword>
<feature type="domain" description="DAC" evidence="11">
    <location>
        <begin position="78"/>
        <end position="241"/>
    </location>
</feature>
<protein>
    <recommendedName>
        <fullName evidence="10">Diadenylate cyclase</fullName>
        <shortName evidence="10">DAC</shortName>
        <ecNumber evidence="10">2.7.7.85</ecNumber>
    </recommendedName>
    <alternativeName>
        <fullName evidence="10">Cyclic-di-AMP synthase</fullName>
        <shortName evidence="10">c-di-AMP synthase</shortName>
    </alternativeName>
</protein>
<dbReference type="Proteomes" id="UP000823630">
    <property type="component" value="Unassembled WGS sequence"/>
</dbReference>
<keyword evidence="3 10" id="KW-0808">Transferase</keyword>
<keyword evidence="2 10" id="KW-1003">Cell membrane</keyword>
<name>A0A9D9DH40_9PROT</name>
<dbReference type="GO" id="GO:0006171">
    <property type="term" value="P:cAMP biosynthetic process"/>
    <property type="evidence" value="ECO:0007669"/>
    <property type="project" value="InterPro"/>
</dbReference>
<dbReference type="Gene3D" id="3.40.1700.10">
    <property type="entry name" value="DNA integrity scanning protein, DisA, N-terminal domain"/>
    <property type="match status" value="1"/>
</dbReference>
<dbReference type="PANTHER" id="PTHR34185:SF1">
    <property type="entry name" value="DIADENYLATE CYCLASE"/>
    <property type="match status" value="1"/>
</dbReference>
<dbReference type="PROSITE" id="PS51794">
    <property type="entry name" value="DAC"/>
    <property type="match status" value="1"/>
</dbReference>
<dbReference type="InterPro" id="IPR034701">
    <property type="entry name" value="CdaA"/>
</dbReference>
<evidence type="ECO:0000256" key="6">
    <source>
        <dbReference type="ARBA" id="ARBA00022741"/>
    </source>
</evidence>
<comment type="subunit">
    <text evidence="10">Probably a homodimer.</text>
</comment>
<dbReference type="SUPFAM" id="SSF143597">
    <property type="entry name" value="YojJ-like"/>
    <property type="match status" value="1"/>
</dbReference>
<proteinExistence type="inferred from homology"/>
<comment type="caution">
    <text evidence="12">The sequence shown here is derived from an EMBL/GenBank/DDBJ whole genome shotgun (WGS) entry which is preliminary data.</text>
</comment>
<keyword evidence="6 10" id="KW-0547">Nucleotide-binding</keyword>
<dbReference type="InterPro" id="IPR050338">
    <property type="entry name" value="DisA"/>
</dbReference>
<comment type="similarity">
    <text evidence="10">Belongs to the adenylate cyclase family. DacA/CdaA subfamily.</text>
</comment>
<evidence type="ECO:0000256" key="10">
    <source>
        <dbReference type="HAMAP-Rule" id="MF_01499"/>
    </source>
</evidence>
<reference evidence="12" key="2">
    <citation type="journal article" date="2021" name="PeerJ">
        <title>Extensive microbial diversity within the chicken gut microbiome revealed by metagenomics and culture.</title>
        <authorList>
            <person name="Gilroy R."/>
            <person name="Ravi A."/>
            <person name="Getino M."/>
            <person name="Pursley I."/>
            <person name="Horton D.L."/>
            <person name="Alikhan N.F."/>
            <person name="Baker D."/>
            <person name="Gharbi K."/>
            <person name="Hall N."/>
            <person name="Watson M."/>
            <person name="Adriaenssens E.M."/>
            <person name="Foster-Nyarko E."/>
            <person name="Jarju S."/>
            <person name="Secka A."/>
            <person name="Antonio M."/>
            <person name="Oren A."/>
            <person name="Chaudhuri R.R."/>
            <person name="La Ragione R."/>
            <person name="Hildebrand F."/>
            <person name="Pallen M.J."/>
        </authorList>
    </citation>
    <scope>NUCLEOTIDE SEQUENCE</scope>
    <source>
        <strain evidence="12">8207</strain>
    </source>
</reference>
<dbReference type="GO" id="GO:0004016">
    <property type="term" value="F:adenylate cyclase activity"/>
    <property type="evidence" value="ECO:0007669"/>
    <property type="project" value="UniProtKB-UniRule"/>
</dbReference>
<feature type="transmembrane region" description="Helical" evidence="10">
    <location>
        <begin position="37"/>
        <end position="55"/>
    </location>
</feature>
<evidence type="ECO:0000256" key="5">
    <source>
        <dbReference type="ARBA" id="ARBA00022695"/>
    </source>
</evidence>
<keyword evidence="8 10" id="KW-1133">Transmembrane helix</keyword>
<keyword evidence="5 10" id="KW-0548">Nucleotidyltransferase</keyword>
<evidence type="ECO:0000313" key="13">
    <source>
        <dbReference type="Proteomes" id="UP000823630"/>
    </source>
</evidence>
<comment type="catalytic activity">
    <reaction evidence="1 10">
        <text>2 ATP = 3',3'-c-di-AMP + 2 diphosphate</text>
        <dbReference type="Rhea" id="RHEA:35655"/>
        <dbReference type="ChEBI" id="CHEBI:30616"/>
        <dbReference type="ChEBI" id="CHEBI:33019"/>
        <dbReference type="ChEBI" id="CHEBI:71500"/>
        <dbReference type="EC" id="2.7.7.85"/>
    </reaction>
</comment>
<evidence type="ECO:0000256" key="8">
    <source>
        <dbReference type="ARBA" id="ARBA00022989"/>
    </source>
</evidence>
<evidence type="ECO:0000256" key="1">
    <source>
        <dbReference type="ARBA" id="ARBA00000877"/>
    </source>
</evidence>
<dbReference type="InterPro" id="IPR003390">
    <property type="entry name" value="DNA_integrity_scan_DisA_N"/>
</dbReference>
<dbReference type="PANTHER" id="PTHR34185">
    <property type="entry name" value="DIADENYLATE CYCLASE"/>
    <property type="match status" value="1"/>
</dbReference>
<comment type="function">
    <text evidence="10">Catalyzes the condensation of 2 ATP molecules into cyclic di-AMP (c-di-AMP), a second messenger used to regulate differing processes in different bacteria.</text>
</comment>
<dbReference type="EC" id="2.7.7.85" evidence="10"/>
<evidence type="ECO:0000256" key="2">
    <source>
        <dbReference type="ARBA" id="ARBA00022475"/>
    </source>
</evidence>
<evidence type="ECO:0000256" key="7">
    <source>
        <dbReference type="ARBA" id="ARBA00022840"/>
    </source>
</evidence>
<dbReference type="InterPro" id="IPR036888">
    <property type="entry name" value="DNA_integrity_DisA_N_sf"/>
</dbReference>
<sequence length="252" mass="28149">MFDWIALVQILVIVVLLWMFYRSFIHNTSSERLVRGLLGLGALWAVSFILTWAHLDLLGAFLHWTALFLSISLIVVFQPELRKFMALMGNIDEWRRLFRRGGIATKDTRALDAIVSAVEYMSNKHTGALIVFPSTLDESAIEKPGVAIDAVISSELLLTIFFNKTPLHDGAVIIEKNRIAYAGGILPLSQNNLNWKYGTRHRAALGLSEVSGATVLVVSEESGDISIAEKGKFTKYDDMKKLRAKLEKVMAK</sequence>
<dbReference type="EMBL" id="JADINC010000023">
    <property type="protein sequence ID" value="MBO8425114.1"/>
    <property type="molecule type" value="Genomic_DNA"/>
</dbReference>
<comment type="caution">
    <text evidence="10">Lacks conserved residue(s) required for the propagation of feature annotation.</text>
</comment>
<gene>
    <name evidence="10" type="primary">dacA</name>
    <name evidence="12" type="ORF">IAC69_01390</name>
</gene>
<accession>A0A9D9DH40</accession>
<feature type="transmembrane region" description="Helical" evidence="10">
    <location>
        <begin position="6"/>
        <end position="25"/>
    </location>
</feature>
<dbReference type="AlphaFoldDB" id="A0A9D9DH40"/>
<dbReference type="PIRSF" id="PIRSF004793">
    <property type="entry name" value="UCP004793"/>
    <property type="match status" value="1"/>
</dbReference>
<feature type="transmembrane region" description="Helical" evidence="10">
    <location>
        <begin position="61"/>
        <end position="78"/>
    </location>
</feature>
<evidence type="ECO:0000313" key="12">
    <source>
        <dbReference type="EMBL" id="MBO8425114.1"/>
    </source>
</evidence>
<dbReference type="NCBIfam" id="TIGR00159">
    <property type="entry name" value="diadenylate cyclase CdaA"/>
    <property type="match status" value="1"/>
</dbReference>